<dbReference type="EMBL" id="JACRSO010000001">
    <property type="protein sequence ID" value="MBC8527843.1"/>
    <property type="molecule type" value="Genomic_DNA"/>
</dbReference>
<feature type="transmembrane region" description="Helical" evidence="1">
    <location>
        <begin position="315"/>
        <end position="334"/>
    </location>
</feature>
<protein>
    <submittedName>
        <fullName evidence="2">AbrB family transcriptional regulator</fullName>
    </submittedName>
</protein>
<feature type="transmembrane region" description="Helical" evidence="1">
    <location>
        <begin position="142"/>
        <end position="162"/>
    </location>
</feature>
<comment type="caution">
    <text evidence="2">The sequence shown here is derived from an EMBL/GenBank/DDBJ whole genome shotgun (WGS) entry which is preliminary data.</text>
</comment>
<evidence type="ECO:0000313" key="2">
    <source>
        <dbReference type="EMBL" id="MBC8527843.1"/>
    </source>
</evidence>
<accession>A0A926CX86</accession>
<dbReference type="RefSeq" id="WP_138295602.1">
    <property type="nucleotide sequence ID" value="NZ_JACRSO010000001.1"/>
</dbReference>
<dbReference type="AlphaFoldDB" id="A0A926CX86"/>
<feature type="transmembrane region" description="Helical" evidence="1">
    <location>
        <begin position="285"/>
        <end position="308"/>
    </location>
</feature>
<dbReference type="PANTHER" id="PTHR38457">
    <property type="entry name" value="REGULATOR ABRB-RELATED"/>
    <property type="match status" value="1"/>
</dbReference>
<keyword evidence="1" id="KW-0812">Transmembrane</keyword>
<keyword evidence="3" id="KW-1185">Reference proteome</keyword>
<organism evidence="2 3">
    <name type="scientific">Luoshenia tenuis</name>
    <dbReference type="NCBI Taxonomy" id="2763654"/>
    <lineage>
        <taxon>Bacteria</taxon>
        <taxon>Bacillati</taxon>
        <taxon>Bacillota</taxon>
        <taxon>Clostridia</taxon>
        <taxon>Christensenellales</taxon>
        <taxon>Christensenellaceae</taxon>
        <taxon>Luoshenia</taxon>
    </lineage>
</organism>
<dbReference type="NCBIfam" id="TIGR03082">
    <property type="entry name" value="Gneg_AbrB_dup"/>
    <property type="match status" value="2"/>
</dbReference>
<feature type="transmembrane region" description="Helical" evidence="1">
    <location>
        <begin position="346"/>
        <end position="370"/>
    </location>
</feature>
<feature type="transmembrane region" description="Helical" evidence="1">
    <location>
        <begin position="81"/>
        <end position="106"/>
    </location>
</feature>
<dbReference type="GO" id="GO:0010468">
    <property type="term" value="P:regulation of gene expression"/>
    <property type="evidence" value="ECO:0007669"/>
    <property type="project" value="InterPro"/>
</dbReference>
<gene>
    <name evidence="2" type="ORF">H8699_00130</name>
</gene>
<dbReference type="Pfam" id="PF05145">
    <property type="entry name" value="AbrB"/>
    <property type="match status" value="2"/>
</dbReference>
<evidence type="ECO:0000256" key="1">
    <source>
        <dbReference type="SAM" id="Phobius"/>
    </source>
</evidence>
<keyword evidence="1" id="KW-1133">Transmembrane helix</keyword>
<dbReference type="GO" id="GO:0016020">
    <property type="term" value="C:membrane"/>
    <property type="evidence" value="ECO:0007669"/>
    <property type="project" value="InterPro"/>
</dbReference>
<name>A0A926CX86_9FIRM</name>
<dbReference type="PANTHER" id="PTHR38457:SF1">
    <property type="entry name" value="REGULATOR ABRB-RELATED"/>
    <property type="match status" value="1"/>
</dbReference>
<keyword evidence="1" id="KW-0472">Membrane</keyword>
<evidence type="ECO:0000313" key="3">
    <source>
        <dbReference type="Proteomes" id="UP000654279"/>
    </source>
</evidence>
<reference evidence="2" key="1">
    <citation type="submission" date="2020-08" db="EMBL/GenBank/DDBJ databases">
        <title>Genome public.</title>
        <authorList>
            <person name="Liu C."/>
            <person name="Sun Q."/>
        </authorList>
    </citation>
    <scope>NUCLEOTIDE SEQUENCE</scope>
    <source>
        <strain evidence="2">NSJ-44</strain>
    </source>
</reference>
<dbReference type="InterPro" id="IPR007820">
    <property type="entry name" value="AbrB_fam"/>
</dbReference>
<feature type="transmembrane region" description="Helical" evidence="1">
    <location>
        <begin position="31"/>
        <end position="50"/>
    </location>
</feature>
<dbReference type="Proteomes" id="UP000654279">
    <property type="component" value="Unassembled WGS sequence"/>
</dbReference>
<dbReference type="InterPro" id="IPR017516">
    <property type="entry name" value="AbrB_dup"/>
</dbReference>
<proteinExistence type="predicted"/>
<sequence length="371" mass="38981">MSPTLSFICTLAVATVGGLLARKFKLPAGAILGSMVAVIIFNLTTGYGVVPTEFRPVLQTLSGALVGYRITKSDVIGMKTLLLPALILVAGMIALNIVIGIIVHYIGGIDFATALFASCPGGVTDIALIADELGADTAKVGFMQAVRLLSLLAVYPVLFSIIGKKGLNLPYRQLKAKKAGKAAQQEQEVFKEEEPAAPAPEEPAKTRYAGYILTFSIAIAGALLGLWSGISAGALIGAMFATAAFNTFTGRLRFPNPARVIVQICAGAFVGARMGPDMVATLGQLLLPTLVMVVGMILCSLAIGLIMYRFCGMNFISSIMSCAPGGLTEMIVFAEDLECDLPRVAMLHTIRVVMVFTLMPTLLGSLAAMLT</sequence>